<name>A0A6M3L4L1_9ZZZZ</name>
<sequence length="162" mass="17087">MQGIYKTGEVIDVTYQATKATSGLIDVTMEIYDESRAKDGVNFPDVTMTEIGATGRYYDSLTPDAEGVWTVMIDSATKSGKIVKTFLVVGHNIDSIGDAIAALNDLSAADVNAEVDTALADYDGPTKAELDAAELAIRGADSDTLETLSDQLDDVSSPPMVG</sequence>
<dbReference type="EMBL" id="MT142118">
    <property type="protein sequence ID" value="QJA74739.1"/>
    <property type="molecule type" value="Genomic_DNA"/>
</dbReference>
<reference evidence="2" key="1">
    <citation type="submission" date="2020-03" db="EMBL/GenBank/DDBJ databases">
        <title>The deep terrestrial virosphere.</title>
        <authorList>
            <person name="Holmfeldt K."/>
            <person name="Nilsson E."/>
            <person name="Simone D."/>
            <person name="Lopez-Fernandez M."/>
            <person name="Wu X."/>
            <person name="de Brujin I."/>
            <person name="Lundin D."/>
            <person name="Andersson A."/>
            <person name="Bertilsson S."/>
            <person name="Dopson M."/>
        </authorList>
    </citation>
    <scope>NUCLEOTIDE SEQUENCE</scope>
    <source>
        <strain evidence="1">MM415A01938</strain>
        <strain evidence="2">MM415B02583</strain>
    </source>
</reference>
<organism evidence="2">
    <name type="scientific">viral metagenome</name>
    <dbReference type="NCBI Taxonomy" id="1070528"/>
    <lineage>
        <taxon>unclassified sequences</taxon>
        <taxon>metagenomes</taxon>
        <taxon>organismal metagenomes</taxon>
    </lineage>
</organism>
<accession>A0A6M3L4L1</accession>
<gene>
    <name evidence="1" type="ORF">MM415A01938_0004</name>
    <name evidence="2" type="ORF">MM415B02583_0010</name>
</gene>
<proteinExistence type="predicted"/>
<evidence type="ECO:0000313" key="2">
    <source>
        <dbReference type="EMBL" id="QJA89239.1"/>
    </source>
</evidence>
<dbReference type="EMBL" id="MT142832">
    <property type="protein sequence ID" value="QJA89239.1"/>
    <property type="molecule type" value="Genomic_DNA"/>
</dbReference>
<dbReference type="AlphaFoldDB" id="A0A6M3L4L1"/>
<protein>
    <submittedName>
        <fullName evidence="2">Uncharacterized protein</fullName>
    </submittedName>
</protein>
<evidence type="ECO:0000313" key="1">
    <source>
        <dbReference type="EMBL" id="QJA74739.1"/>
    </source>
</evidence>